<name>A0ABS1TCZ9_9CLOT</name>
<dbReference type="CDD" id="cd07197">
    <property type="entry name" value="nitrilase"/>
    <property type="match status" value="1"/>
</dbReference>
<evidence type="ECO:0000259" key="2">
    <source>
        <dbReference type="PROSITE" id="PS50263"/>
    </source>
</evidence>
<dbReference type="GO" id="GO:0016787">
    <property type="term" value="F:hydrolase activity"/>
    <property type="evidence" value="ECO:0007669"/>
    <property type="project" value="UniProtKB-KW"/>
</dbReference>
<evidence type="ECO:0000313" key="4">
    <source>
        <dbReference type="Proteomes" id="UP000632377"/>
    </source>
</evidence>
<protein>
    <submittedName>
        <fullName evidence="3">Carbon-nitrogen hydrolase family protein</fullName>
    </submittedName>
</protein>
<dbReference type="Pfam" id="PF00795">
    <property type="entry name" value="CN_hydrolase"/>
    <property type="match status" value="1"/>
</dbReference>
<dbReference type="PROSITE" id="PS50263">
    <property type="entry name" value="CN_HYDROLASE"/>
    <property type="match status" value="1"/>
</dbReference>
<keyword evidence="1 3" id="KW-0378">Hydrolase</keyword>
<dbReference type="RefSeq" id="WP_202749744.1">
    <property type="nucleotide sequence ID" value="NZ_JAESWC010000009.1"/>
</dbReference>
<dbReference type="Gene3D" id="3.60.110.10">
    <property type="entry name" value="Carbon-nitrogen hydrolase"/>
    <property type="match status" value="1"/>
</dbReference>
<proteinExistence type="predicted"/>
<evidence type="ECO:0000256" key="1">
    <source>
        <dbReference type="ARBA" id="ARBA00022801"/>
    </source>
</evidence>
<dbReference type="SUPFAM" id="SSF56317">
    <property type="entry name" value="Carbon-nitrogen hydrolase"/>
    <property type="match status" value="1"/>
</dbReference>
<dbReference type="InterPro" id="IPR050345">
    <property type="entry name" value="Aliph_Amidase/BUP"/>
</dbReference>
<feature type="domain" description="CN hydrolase" evidence="2">
    <location>
        <begin position="1"/>
        <end position="185"/>
    </location>
</feature>
<organism evidence="3 4">
    <name type="scientific">Clostridium rhizosphaerae</name>
    <dbReference type="NCBI Taxonomy" id="2803861"/>
    <lineage>
        <taxon>Bacteria</taxon>
        <taxon>Bacillati</taxon>
        <taxon>Bacillota</taxon>
        <taxon>Clostridia</taxon>
        <taxon>Eubacteriales</taxon>
        <taxon>Clostridiaceae</taxon>
        <taxon>Clostridium</taxon>
    </lineage>
</organism>
<dbReference type="EMBL" id="JAESWC010000009">
    <property type="protein sequence ID" value="MBL4936987.1"/>
    <property type="molecule type" value="Genomic_DNA"/>
</dbReference>
<sequence length="185" mass="20605">MRAALVVNKVVSDVSENMRNIIAYINKAADNNADLVMFSETALTGFSMTDNPKEDIKLGIPIPGEEIEKLCREAKKRNINLAIGVLEEDNGSLYDSAVFINRNGTIGLKYRRVSKGWRDPNKNNSIYMEGTEVLSYESDIGKICFLICGDMNNDTLITKAKALKADILLFPFARSFYGGTVTHER</sequence>
<reference evidence="3 4" key="1">
    <citation type="submission" date="2021-01" db="EMBL/GenBank/DDBJ databases">
        <title>Genome public.</title>
        <authorList>
            <person name="Liu C."/>
            <person name="Sun Q."/>
        </authorList>
    </citation>
    <scope>NUCLEOTIDE SEQUENCE [LARGE SCALE GENOMIC DNA]</scope>
    <source>
        <strain evidence="3 4">YIM B02515</strain>
    </source>
</reference>
<dbReference type="PANTHER" id="PTHR43674:SF2">
    <property type="entry name" value="BETA-UREIDOPROPIONASE"/>
    <property type="match status" value="1"/>
</dbReference>
<keyword evidence="4" id="KW-1185">Reference proteome</keyword>
<gene>
    <name evidence="3" type="ORF">JK636_14630</name>
</gene>
<dbReference type="PANTHER" id="PTHR43674">
    <property type="entry name" value="NITRILASE C965.09-RELATED"/>
    <property type="match status" value="1"/>
</dbReference>
<evidence type="ECO:0000313" key="3">
    <source>
        <dbReference type="EMBL" id="MBL4936987.1"/>
    </source>
</evidence>
<dbReference type="Proteomes" id="UP000632377">
    <property type="component" value="Unassembled WGS sequence"/>
</dbReference>
<dbReference type="InterPro" id="IPR003010">
    <property type="entry name" value="C-N_Hydrolase"/>
</dbReference>
<comment type="caution">
    <text evidence="3">The sequence shown here is derived from an EMBL/GenBank/DDBJ whole genome shotgun (WGS) entry which is preliminary data.</text>
</comment>
<dbReference type="InterPro" id="IPR036526">
    <property type="entry name" value="C-N_Hydrolase_sf"/>
</dbReference>
<accession>A0ABS1TCZ9</accession>